<reference evidence="7" key="1">
    <citation type="journal article" date="2020" name="Nature">
        <title>Giant virus diversity and host interactions through global metagenomics.</title>
        <authorList>
            <person name="Schulz F."/>
            <person name="Roux S."/>
            <person name="Paez-Espino D."/>
            <person name="Jungbluth S."/>
            <person name="Walsh D.A."/>
            <person name="Denef V.J."/>
            <person name="McMahon K.D."/>
            <person name="Konstantinidis K.T."/>
            <person name="Eloe-Fadrosh E.A."/>
            <person name="Kyrpides N.C."/>
            <person name="Woyke T."/>
        </authorList>
    </citation>
    <scope>NUCLEOTIDE SEQUENCE</scope>
    <source>
        <strain evidence="7">GVMAG-S-1091796-13</strain>
    </source>
</reference>
<feature type="domain" description="Xrn1 helical" evidence="6">
    <location>
        <begin position="270"/>
        <end position="355"/>
    </location>
</feature>
<dbReference type="InterPro" id="IPR027073">
    <property type="entry name" value="5_3_exoribonuclease"/>
</dbReference>
<dbReference type="GO" id="GO:0003723">
    <property type="term" value="F:RNA binding"/>
    <property type="evidence" value="ECO:0007669"/>
    <property type="project" value="TreeGrafter"/>
</dbReference>
<organism evidence="7">
    <name type="scientific">viral metagenome</name>
    <dbReference type="NCBI Taxonomy" id="1070528"/>
    <lineage>
        <taxon>unclassified sequences</taxon>
        <taxon>metagenomes</taxon>
        <taxon>organismal metagenomes</taxon>
    </lineage>
</organism>
<sequence length="554" mass="66181">MGIPWYFYNIYKKYNTENDLTIDEQLISKLEIDYLFLDYNSMIHPCSQQELNTNESLDETNVEENIILNCLNYTRYIISVIKPKHLYIMIDGVAPRAKINQQRERRFKSHFFKSLISNSTNENTSENPKRLDWNSNKITPGTLFMDKLISRLQTFKLQMENDNLKIVISDSNHCGEGEHKMMKIISNNLENLLDKKICIYGLDADLIMLSLINKFSDNIILLRDNTFNTKLNECKRIYTYLNIHKLKKYICKDLRSENINLTEIRISDLNLIYDYIFLCFLMGNDFLEHIPSLLIKEGGINVILKCYNLVIGKHKSNLINLKELNNKNWNRCINLDMLKDIFYNLSKSENYFFKNIYSAYKTNKVVYQDVYDLNAININENSNVYFYTEDKIKYNEDGYKTRYYKYYNIDNIDDACEKYLTGLYWILGYYNNHNHENWSWYYPYHGVPFVSDLYTYLCKTNNKYTIDLQKSKPNSNLEQLFLVLPKESLLEIIKEKDITIYNKLLRIFNTESKMLNEYYPNKIYLDVINKSYLWQSKVFLKNINSDIFKNIILK</sequence>
<dbReference type="EMBL" id="MN740716">
    <property type="protein sequence ID" value="QHS80683.1"/>
    <property type="molecule type" value="Genomic_DNA"/>
</dbReference>
<dbReference type="PANTHER" id="PTHR12341:SF7">
    <property type="entry name" value="5'-3' EXORIBONUCLEASE 1"/>
    <property type="match status" value="1"/>
</dbReference>
<dbReference type="GO" id="GO:0005634">
    <property type="term" value="C:nucleus"/>
    <property type="evidence" value="ECO:0007669"/>
    <property type="project" value="TreeGrafter"/>
</dbReference>
<evidence type="ECO:0000256" key="4">
    <source>
        <dbReference type="ARBA" id="ARBA00038299"/>
    </source>
</evidence>
<evidence type="ECO:0000256" key="1">
    <source>
        <dbReference type="ARBA" id="ARBA00022722"/>
    </source>
</evidence>
<evidence type="ECO:0000313" key="7">
    <source>
        <dbReference type="EMBL" id="QHS80683.1"/>
    </source>
</evidence>
<evidence type="ECO:0008006" key="8">
    <source>
        <dbReference type="Google" id="ProtNLM"/>
    </source>
</evidence>
<dbReference type="Pfam" id="PF17846">
    <property type="entry name" value="XRN_M"/>
    <property type="match status" value="2"/>
</dbReference>
<keyword evidence="2" id="KW-0378">Hydrolase</keyword>
<proteinExistence type="inferred from homology"/>
<dbReference type="PANTHER" id="PTHR12341">
    <property type="entry name" value="5'-&gt;3' EXORIBONUCLEASE"/>
    <property type="match status" value="1"/>
</dbReference>
<keyword evidence="1" id="KW-0540">Nuclease</keyword>
<keyword evidence="3" id="KW-0269">Exonuclease</keyword>
<protein>
    <recommendedName>
        <fullName evidence="8">Xrn1 N-terminal domain-containing protein</fullName>
    </recommendedName>
</protein>
<feature type="domain" description="Xrn1 N-terminal" evidence="5">
    <location>
        <begin position="1"/>
        <end position="224"/>
    </location>
</feature>
<evidence type="ECO:0000256" key="3">
    <source>
        <dbReference type="ARBA" id="ARBA00022839"/>
    </source>
</evidence>
<feature type="domain" description="Xrn1 helical" evidence="6">
    <location>
        <begin position="379"/>
        <end position="540"/>
    </location>
</feature>
<dbReference type="AlphaFoldDB" id="A0A6C0AMG3"/>
<dbReference type="Gene3D" id="3.40.50.12390">
    <property type="match status" value="1"/>
</dbReference>
<evidence type="ECO:0000259" key="6">
    <source>
        <dbReference type="Pfam" id="PF17846"/>
    </source>
</evidence>
<evidence type="ECO:0000259" key="5">
    <source>
        <dbReference type="Pfam" id="PF03159"/>
    </source>
</evidence>
<dbReference type="InterPro" id="IPR004859">
    <property type="entry name" value="Xrn1_N"/>
</dbReference>
<comment type="similarity">
    <text evidence="4">Belongs to the 5'-3' exonuclease family.</text>
</comment>
<dbReference type="GO" id="GO:0004534">
    <property type="term" value="F:5'-3' RNA exonuclease activity"/>
    <property type="evidence" value="ECO:0007669"/>
    <property type="project" value="TreeGrafter"/>
</dbReference>
<dbReference type="GO" id="GO:0000956">
    <property type="term" value="P:nuclear-transcribed mRNA catabolic process"/>
    <property type="evidence" value="ECO:0007669"/>
    <property type="project" value="TreeGrafter"/>
</dbReference>
<evidence type="ECO:0000256" key="2">
    <source>
        <dbReference type="ARBA" id="ARBA00022801"/>
    </source>
</evidence>
<dbReference type="InterPro" id="IPR041412">
    <property type="entry name" value="Xrn1_helical"/>
</dbReference>
<name>A0A6C0AMG3_9ZZZZ</name>
<dbReference type="Pfam" id="PF03159">
    <property type="entry name" value="XRN_N"/>
    <property type="match status" value="1"/>
</dbReference>
<accession>A0A6C0AMG3</accession>